<reference evidence="1" key="1">
    <citation type="journal article" date="2020" name="Stud. Mycol.">
        <title>101 Dothideomycetes genomes: a test case for predicting lifestyles and emergence of pathogens.</title>
        <authorList>
            <person name="Haridas S."/>
            <person name="Albert R."/>
            <person name="Binder M."/>
            <person name="Bloem J."/>
            <person name="Labutti K."/>
            <person name="Salamov A."/>
            <person name="Andreopoulos B."/>
            <person name="Baker S."/>
            <person name="Barry K."/>
            <person name="Bills G."/>
            <person name="Bluhm B."/>
            <person name="Cannon C."/>
            <person name="Castanera R."/>
            <person name="Culley D."/>
            <person name="Daum C."/>
            <person name="Ezra D."/>
            <person name="Gonzalez J."/>
            <person name="Henrissat B."/>
            <person name="Kuo A."/>
            <person name="Liang C."/>
            <person name="Lipzen A."/>
            <person name="Lutzoni F."/>
            <person name="Magnuson J."/>
            <person name="Mondo S."/>
            <person name="Nolan M."/>
            <person name="Ohm R."/>
            <person name="Pangilinan J."/>
            <person name="Park H.-J."/>
            <person name="Ramirez L."/>
            <person name="Alfaro M."/>
            <person name="Sun H."/>
            <person name="Tritt A."/>
            <person name="Yoshinaga Y."/>
            <person name="Zwiers L.-H."/>
            <person name="Turgeon B."/>
            <person name="Goodwin S."/>
            <person name="Spatafora J."/>
            <person name="Crous P."/>
            <person name="Grigoriev I."/>
        </authorList>
    </citation>
    <scope>NUCLEOTIDE SEQUENCE</scope>
    <source>
        <strain evidence="1">CBS 119925</strain>
    </source>
</reference>
<keyword evidence="2" id="KW-1185">Reference proteome</keyword>
<gene>
    <name evidence="1" type="ORF">M011DRAFT_454701</name>
</gene>
<dbReference type="EMBL" id="MU006561">
    <property type="protein sequence ID" value="KAF2751805.1"/>
    <property type="molecule type" value="Genomic_DNA"/>
</dbReference>
<dbReference type="AlphaFoldDB" id="A0A6A6VMN6"/>
<dbReference type="OrthoDB" id="1022638at2759"/>
<evidence type="ECO:0000313" key="2">
    <source>
        <dbReference type="Proteomes" id="UP000799440"/>
    </source>
</evidence>
<organism evidence="1 2">
    <name type="scientific">Sporormia fimetaria CBS 119925</name>
    <dbReference type="NCBI Taxonomy" id="1340428"/>
    <lineage>
        <taxon>Eukaryota</taxon>
        <taxon>Fungi</taxon>
        <taxon>Dikarya</taxon>
        <taxon>Ascomycota</taxon>
        <taxon>Pezizomycotina</taxon>
        <taxon>Dothideomycetes</taxon>
        <taxon>Pleosporomycetidae</taxon>
        <taxon>Pleosporales</taxon>
        <taxon>Sporormiaceae</taxon>
        <taxon>Sporormia</taxon>
    </lineage>
</organism>
<dbReference type="Proteomes" id="UP000799440">
    <property type="component" value="Unassembled WGS sequence"/>
</dbReference>
<accession>A0A6A6VMN6</accession>
<sequence length="159" mass="18019">MTTLPKHGLINESVRYLNLVYLDKLDVLLPDPDDGIWITLDMMAEIYVLAERLQDVQAKNSLVRSMDEMSEEQVPCASTIAKIYAGTTSGTMLRKLMVEMHRHLESFSISCCVDPACIYPMEFLEDLIAALIVDKKADVPDRDYENFLETIEAAPCKEK</sequence>
<protein>
    <submittedName>
        <fullName evidence="1">Uncharacterized protein</fullName>
    </submittedName>
</protein>
<name>A0A6A6VMN6_9PLEO</name>
<proteinExistence type="predicted"/>
<evidence type="ECO:0000313" key="1">
    <source>
        <dbReference type="EMBL" id="KAF2751805.1"/>
    </source>
</evidence>